<dbReference type="AlphaFoldDB" id="A0A6G5QLR9"/>
<evidence type="ECO:0000313" key="2">
    <source>
        <dbReference type="Proteomes" id="UP000502377"/>
    </source>
</evidence>
<accession>A0A6G5QLR9</accession>
<proteinExistence type="predicted"/>
<sequence>MLKFSKFKFGGQICANLKPKFKPALSIKFDQNQAAQKRKSAPKPQKQVKFKRQALKFIKNKPSRKRALGF</sequence>
<dbReference type="EMBL" id="CP012543">
    <property type="protein sequence ID" value="QCD46648.1"/>
    <property type="molecule type" value="Genomic_DNA"/>
</dbReference>
<dbReference type="KEGG" id="crx:CRECT_0979"/>
<protein>
    <submittedName>
        <fullName evidence="1">Uncharacterized protein</fullName>
    </submittedName>
</protein>
<name>A0A6G5QLR9_CAMRE</name>
<reference evidence="1 2" key="1">
    <citation type="submission" date="2016-07" db="EMBL/GenBank/DDBJ databases">
        <title>Comparative genomics of the Campylobacter concisus group.</title>
        <authorList>
            <person name="Miller W.G."/>
            <person name="Yee E."/>
            <person name="Chapman M.H."/>
            <person name="Huynh S."/>
            <person name="Bono J.L."/>
            <person name="On S.L.W."/>
            <person name="StLeger J."/>
            <person name="Foster G."/>
            <person name="Parker C.T."/>
        </authorList>
    </citation>
    <scope>NUCLEOTIDE SEQUENCE [LARGE SCALE GENOMIC DNA]</scope>
    <source>
        <strain evidence="1 2">ATCC 33238</strain>
    </source>
</reference>
<dbReference type="Proteomes" id="UP000502377">
    <property type="component" value="Chromosome"/>
</dbReference>
<gene>
    <name evidence="1" type="ORF">CRECT_0979</name>
</gene>
<evidence type="ECO:0000313" key="1">
    <source>
        <dbReference type="EMBL" id="QCD46648.1"/>
    </source>
</evidence>
<organism evidence="1 2">
    <name type="scientific">Campylobacter rectus</name>
    <name type="common">Wolinella recta</name>
    <dbReference type="NCBI Taxonomy" id="203"/>
    <lineage>
        <taxon>Bacteria</taxon>
        <taxon>Pseudomonadati</taxon>
        <taxon>Campylobacterota</taxon>
        <taxon>Epsilonproteobacteria</taxon>
        <taxon>Campylobacterales</taxon>
        <taxon>Campylobacteraceae</taxon>
        <taxon>Campylobacter</taxon>
    </lineage>
</organism>